<accession>A0A370TKD3</accession>
<organism evidence="1 2">
    <name type="scientific">Venustampulla echinocandica</name>
    <dbReference type="NCBI Taxonomy" id="2656787"/>
    <lineage>
        <taxon>Eukaryota</taxon>
        <taxon>Fungi</taxon>
        <taxon>Dikarya</taxon>
        <taxon>Ascomycota</taxon>
        <taxon>Pezizomycotina</taxon>
        <taxon>Leotiomycetes</taxon>
        <taxon>Helotiales</taxon>
        <taxon>Pleuroascaceae</taxon>
        <taxon>Venustampulla</taxon>
    </lineage>
</organism>
<dbReference type="EMBL" id="NPIC01000005">
    <property type="protein sequence ID" value="RDL35975.1"/>
    <property type="molecule type" value="Genomic_DNA"/>
</dbReference>
<keyword evidence="2" id="KW-1185">Reference proteome</keyword>
<sequence length="175" mass="19584">MAQISPRRKRAKLSDQQEIEEEASILSVTPPLKAEFQDLNIKAFLSNVTYLIGVQDNDQIFKDTFEASFINTQDIETINGVPSTLKKFFDFLQTFRSTLKDRFLLNQQFVVVPSDSSGELEAGSVAHSVQLIGFTQTGGKKAKAKATIVALVTIQVINCRQQIVLESFIEKLEEL</sequence>
<evidence type="ECO:0000313" key="1">
    <source>
        <dbReference type="EMBL" id="RDL35975.1"/>
    </source>
</evidence>
<dbReference type="GeneID" id="43599436"/>
<protein>
    <submittedName>
        <fullName evidence="1">Uncharacterized protein</fullName>
    </submittedName>
</protein>
<dbReference type="RefSeq" id="XP_031868631.1">
    <property type="nucleotide sequence ID" value="XM_032015210.1"/>
</dbReference>
<reference evidence="1 2" key="1">
    <citation type="journal article" date="2018" name="IMA Fungus">
        <title>IMA Genome-F 9: Draft genome sequence of Annulohypoxylon stygium, Aspergillus mulundensis, Berkeleyomyces basicola (syn. Thielaviopsis basicola), Ceratocystis smalleyi, two Cercospora beticola strains, Coleophoma cylindrospora, Fusarium fracticaudum, Phialophora cf. hyalina, and Morchella septimelata.</title>
        <authorList>
            <person name="Wingfield B.D."/>
            <person name="Bills G.F."/>
            <person name="Dong Y."/>
            <person name="Huang W."/>
            <person name="Nel W.J."/>
            <person name="Swalarsk-Parry B.S."/>
            <person name="Vaghefi N."/>
            <person name="Wilken P.M."/>
            <person name="An Z."/>
            <person name="de Beer Z.W."/>
            <person name="De Vos L."/>
            <person name="Chen L."/>
            <person name="Duong T.A."/>
            <person name="Gao Y."/>
            <person name="Hammerbacher A."/>
            <person name="Kikkert J.R."/>
            <person name="Li Y."/>
            <person name="Li H."/>
            <person name="Li K."/>
            <person name="Li Q."/>
            <person name="Liu X."/>
            <person name="Ma X."/>
            <person name="Naidoo K."/>
            <person name="Pethybridge S.J."/>
            <person name="Sun J."/>
            <person name="Steenkamp E.T."/>
            <person name="van der Nest M.A."/>
            <person name="van Wyk S."/>
            <person name="Wingfield M.J."/>
            <person name="Xiong C."/>
            <person name="Yue Q."/>
            <person name="Zhang X."/>
        </authorList>
    </citation>
    <scope>NUCLEOTIDE SEQUENCE [LARGE SCALE GENOMIC DNA]</scope>
    <source>
        <strain evidence="1 2">BP 5553</strain>
    </source>
</reference>
<comment type="caution">
    <text evidence="1">The sequence shown here is derived from an EMBL/GenBank/DDBJ whole genome shotgun (WGS) entry which is preliminary data.</text>
</comment>
<name>A0A370TKD3_9HELO</name>
<evidence type="ECO:0000313" key="2">
    <source>
        <dbReference type="Proteomes" id="UP000254866"/>
    </source>
</evidence>
<gene>
    <name evidence="1" type="ORF">BP5553_06587</name>
</gene>
<dbReference type="OrthoDB" id="2985845at2759"/>
<dbReference type="AlphaFoldDB" id="A0A370TKD3"/>
<proteinExistence type="predicted"/>
<dbReference type="Proteomes" id="UP000254866">
    <property type="component" value="Unassembled WGS sequence"/>
</dbReference>